<keyword evidence="1" id="KW-1133">Transmembrane helix</keyword>
<proteinExistence type="predicted"/>
<comment type="caution">
    <text evidence="2">The sequence shown here is derived from an EMBL/GenBank/DDBJ whole genome shotgun (WGS) entry which is preliminary data.</text>
</comment>
<keyword evidence="3" id="KW-1185">Reference proteome</keyword>
<sequence>MCHRPACTAPARGGTTLSRMGINAWLVILAIATAAVIALYLRRYRDRWPQAVFVGLGVFALLFAVKWGADGIAAFEWVAAED</sequence>
<feature type="transmembrane region" description="Helical" evidence="1">
    <location>
        <begin position="22"/>
        <end position="41"/>
    </location>
</feature>
<feature type="transmembrane region" description="Helical" evidence="1">
    <location>
        <begin position="48"/>
        <end position="69"/>
    </location>
</feature>
<evidence type="ECO:0000313" key="3">
    <source>
        <dbReference type="Proteomes" id="UP001157125"/>
    </source>
</evidence>
<organism evidence="2 3">
    <name type="scientific">Demequina litorisediminis</name>
    <dbReference type="NCBI Taxonomy" id="1849022"/>
    <lineage>
        <taxon>Bacteria</taxon>
        <taxon>Bacillati</taxon>
        <taxon>Actinomycetota</taxon>
        <taxon>Actinomycetes</taxon>
        <taxon>Micrococcales</taxon>
        <taxon>Demequinaceae</taxon>
        <taxon>Demequina</taxon>
    </lineage>
</organism>
<evidence type="ECO:0000256" key="1">
    <source>
        <dbReference type="SAM" id="Phobius"/>
    </source>
</evidence>
<dbReference type="EMBL" id="BSUN01000001">
    <property type="protein sequence ID" value="GMA35278.1"/>
    <property type="molecule type" value="Genomic_DNA"/>
</dbReference>
<name>A0ABQ6IDV2_9MICO</name>
<gene>
    <name evidence="2" type="ORF">GCM10025876_14820</name>
</gene>
<protein>
    <submittedName>
        <fullName evidence="2">Uncharacterized protein</fullName>
    </submittedName>
</protein>
<evidence type="ECO:0000313" key="2">
    <source>
        <dbReference type="EMBL" id="GMA35278.1"/>
    </source>
</evidence>
<reference evidence="3" key="1">
    <citation type="journal article" date="2019" name="Int. J. Syst. Evol. Microbiol.">
        <title>The Global Catalogue of Microorganisms (GCM) 10K type strain sequencing project: providing services to taxonomists for standard genome sequencing and annotation.</title>
        <authorList>
            <consortium name="The Broad Institute Genomics Platform"/>
            <consortium name="The Broad Institute Genome Sequencing Center for Infectious Disease"/>
            <person name="Wu L."/>
            <person name="Ma J."/>
        </authorList>
    </citation>
    <scope>NUCLEOTIDE SEQUENCE [LARGE SCALE GENOMIC DNA]</scope>
    <source>
        <strain evidence="3">NBRC 112299</strain>
    </source>
</reference>
<accession>A0ABQ6IDV2</accession>
<keyword evidence="1" id="KW-0812">Transmembrane</keyword>
<keyword evidence="1" id="KW-0472">Membrane</keyword>
<dbReference type="Proteomes" id="UP001157125">
    <property type="component" value="Unassembled WGS sequence"/>
</dbReference>